<dbReference type="SUPFAM" id="SSF102114">
    <property type="entry name" value="Radical SAM enzymes"/>
    <property type="match status" value="1"/>
</dbReference>
<dbReference type="SFLD" id="SFLDG01082">
    <property type="entry name" value="B12-binding_domain_containing"/>
    <property type="match status" value="1"/>
</dbReference>
<dbReference type="Gene3D" id="3.40.50.280">
    <property type="entry name" value="Cobalamin-binding domain"/>
    <property type="match status" value="1"/>
</dbReference>
<dbReference type="EMBL" id="LNQE01000405">
    <property type="protein sequence ID" value="KUG26785.1"/>
    <property type="molecule type" value="Genomic_DNA"/>
</dbReference>
<dbReference type="GO" id="GO:0031419">
    <property type="term" value="F:cobalamin binding"/>
    <property type="evidence" value="ECO:0007669"/>
    <property type="project" value="InterPro"/>
</dbReference>
<feature type="domain" description="Radical SAM core" evidence="6">
    <location>
        <begin position="159"/>
        <end position="406"/>
    </location>
</feature>
<dbReference type="Pfam" id="PF13282">
    <property type="entry name" value="DUF4070"/>
    <property type="match status" value="1"/>
</dbReference>
<dbReference type="SFLD" id="SFLDG01123">
    <property type="entry name" value="methyltransferase_(Class_B)"/>
    <property type="match status" value="1"/>
</dbReference>
<dbReference type="PANTHER" id="PTHR43409:SF3">
    <property type="entry name" value="HYPOTHETICAL METHYLTRANSFERASE"/>
    <property type="match status" value="1"/>
</dbReference>
<dbReference type="InterPro" id="IPR058240">
    <property type="entry name" value="rSAM_sf"/>
</dbReference>
<evidence type="ECO:0000259" key="6">
    <source>
        <dbReference type="PROSITE" id="PS51918"/>
    </source>
</evidence>
<dbReference type="GO" id="GO:0051539">
    <property type="term" value="F:4 iron, 4 sulfur cluster binding"/>
    <property type="evidence" value="ECO:0007669"/>
    <property type="project" value="UniProtKB-KW"/>
</dbReference>
<comment type="cofactor">
    <cofactor evidence="1">
        <name>[4Fe-4S] cluster</name>
        <dbReference type="ChEBI" id="CHEBI:49883"/>
    </cofactor>
</comment>
<dbReference type="InterPro" id="IPR006158">
    <property type="entry name" value="Cobalamin-bd"/>
</dbReference>
<dbReference type="InterPro" id="IPR007197">
    <property type="entry name" value="rSAM"/>
</dbReference>
<evidence type="ECO:0000256" key="1">
    <source>
        <dbReference type="ARBA" id="ARBA00001966"/>
    </source>
</evidence>
<comment type="caution">
    <text evidence="7">The sequence shown here is derived from an EMBL/GenBank/DDBJ whole genome shotgun (WGS) entry which is preliminary data.</text>
</comment>
<dbReference type="GO" id="GO:0046872">
    <property type="term" value="F:metal ion binding"/>
    <property type="evidence" value="ECO:0007669"/>
    <property type="project" value="UniProtKB-KW"/>
</dbReference>
<dbReference type="AlphaFoldDB" id="A0A0W8G121"/>
<accession>A0A0W8G121</accession>
<dbReference type="InterPro" id="IPR034530">
    <property type="entry name" value="HpnP-like"/>
</dbReference>
<dbReference type="InterPro" id="IPR023404">
    <property type="entry name" value="rSAM_horseshoe"/>
</dbReference>
<keyword evidence="3" id="KW-0479">Metal-binding</keyword>
<keyword evidence="4" id="KW-0408">Iron</keyword>
<organism evidence="7">
    <name type="scientific">hydrocarbon metagenome</name>
    <dbReference type="NCBI Taxonomy" id="938273"/>
    <lineage>
        <taxon>unclassified sequences</taxon>
        <taxon>metagenomes</taxon>
        <taxon>ecological metagenomes</taxon>
    </lineage>
</organism>
<evidence type="ECO:0000256" key="2">
    <source>
        <dbReference type="ARBA" id="ARBA00022691"/>
    </source>
</evidence>
<dbReference type="InterPro" id="IPR051198">
    <property type="entry name" value="BchE-like"/>
</dbReference>
<dbReference type="GO" id="GO:0005829">
    <property type="term" value="C:cytosol"/>
    <property type="evidence" value="ECO:0007669"/>
    <property type="project" value="TreeGrafter"/>
</dbReference>
<evidence type="ECO:0000256" key="3">
    <source>
        <dbReference type="ARBA" id="ARBA00022723"/>
    </source>
</evidence>
<dbReference type="Pfam" id="PF02310">
    <property type="entry name" value="B12-binding"/>
    <property type="match status" value="1"/>
</dbReference>
<gene>
    <name evidence="7" type="ORF">ASZ90_003365</name>
</gene>
<sequence length="492" mass="56304">MKILLVYPEIPPTFWSFKDALSFVSKKSAEPPLGLITVAGMLPKEWELRLIDMNVAKLNDADITWADYVFLSGMSVQFNSFKEVVRRSNRLGTKVVAGGPLCTTQYKEILGVDHFVLDEAEITLPVFLKDLEEGIPKQVYRSGNFPDISLASVPRWDLLNKKVYASMSIQYSRGCPYDCEFCSITMLNGRKPRAKSKEQFINELNILYEQGWKGGISVVDDNIIGDKRKLKNDLLPALIKWSEERKHPFYFITEVSINLADDTELVDMMVQAGFNSVFVGIETPNDASLEECGKSHNLKRDLIESINELQKRGLMVSGGFIVGFDNDTSDIFDRQIQFIQKSGIVSAMVGLLNAPVGTKLFKRLQNENRLLENFSGNNMDGSINFIPKMKYSELIKGYSKLLASIYSQKEYYARIKEFLSRYNMPKWQNITPSFAEIKAFFKLLWKLGIVEKGKIYFWKLFVFSLWKYPKKFTVAMTFAVYGFHFRRVAQGI</sequence>
<dbReference type="Pfam" id="PF04055">
    <property type="entry name" value="Radical_SAM"/>
    <property type="match status" value="1"/>
</dbReference>
<keyword evidence="5" id="KW-0411">Iron-sulfur</keyword>
<proteinExistence type="predicted"/>
<reference evidence="7" key="1">
    <citation type="journal article" date="2015" name="Proc. Natl. Acad. Sci. U.S.A.">
        <title>Networks of energetic and metabolic interactions define dynamics in microbial communities.</title>
        <authorList>
            <person name="Embree M."/>
            <person name="Liu J.K."/>
            <person name="Al-Bassam M.M."/>
            <person name="Zengler K."/>
        </authorList>
    </citation>
    <scope>NUCLEOTIDE SEQUENCE</scope>
</reference>
<dbReference type="PANTHER" id="PTHR43409">
    <property type="entry name" value="ANAEROBIC MAGNESIUM-PROTOPORPHYRIN IX MONOMETHYL ESTER CYCLASE-RELATED"/>
    <property type="match status" value="1"/>
</dbReference>
<dbReference type="PROSITE" id="PS51918">
    <property type="entry name" value="RADICAL_SAM"/>
    <property type="match status" value="1"/>
</dbReference>
<dbReference type="InterPro" id="IPR025274">
    <property type="entry name" value="DUF4070"/>
</dbReference>
<dbReference type="Gene3D" id="3.80.30.20">
    <property type="entry name" value="tm_1862 like domain"/>
    <property type="match status" value="1"/>
</dbReference>
<dbReference type="SFLD" id="SFLDF00303">
    <property type="entry name" value="hopanoid_C2-methyltransferase"/>
    <property type="match status" value="1"/>
</dbReference>
<evidence type="ECO:0000256" key="5">
    <source>
        <dbReference type="ARBA" id="ARBA00023014"/>
    </source>
</evidence>
<keyword evidence="2" id="KW-0949">S-adenosyl-L-methionine</keyword>
<dbReference type="SMART" id="SM00729">
    <property type="entry name" value="Elp3"/>
    <property type="match status" value="1"/>
</dbReference>
<name>A0A0W8G121_9ZZZZ</name>
<evidence type="ECO:0000313" key="7">
    <source>
        <dbReference type="EMBL" id="KUG26785.1"/>
    </source>
</evidence>
<dbReference type="CDD" id="cd01335">
    <property type="entry name" value="Radical_SAM"/>
    <property type="match status" value="1"/>
</dbReference>
<dbReference type="SFLD" id="SFLDS00029">
    <property type="entry name" value="Radical_SAM"/>
    <property type="match status" value="1"/>
</dbReference>
<protein>
    <recommendedName>
        <fullName evidence="6">Radical SAM core domain-containing protein</fullName>
    </recommendedName>
</protein>
<evidence type="ECO:0000256" key="4">
    <source>
        <dbReference type="ARBA" id="ARBA00023004"/>
    </source>
</evidence>
<dbReference type="GO" id="GO:0003824">
    <property type="term" value="F:catalytic activity"/>
    <property type="evidence" value="ECO:0007669"/>
    <property type="project" value="InterPro"/>
</dbReference>
<dbReference type="InterPro" id="IPR006638">
    <property type="entry name" value="Elp3/MiaA/NifB-like_rSAM"/>
</dbReference>
<dbReference type="InterPro" id="IPR034466">
    <property type="entry name" value="Methyltransferase_Class_B"/>
</dbReference>